<dbReference type="Pfam" id="PF00239">
    <property type="entry name" value="Resolvase"/>
    <property type="match status" value="1"/>
</dbReference>
<evidence type="ECO:0000313" key="5">
    <source>
        <dbReference type="Proteomes" id="UP000319040"/>
    </source>
</evidence>
<name>A0A521F6N0_SACCC</name>
<dbReference type="SMART" id="SM00857">
    <property type="entry name" value="Resolvase"/>
    <property type="match status" value="1"/>
</dbReference>
<dbReference type="InterPro" id="IPR006120">
    <property type="entry name" value="Resolvase_HTH_dom"/>
</dbReference>
<accession>A0A521F6N0</accession>
<evidence type="ECO:0000256" key="2">
    <source>
        <dbReference type="ARBA" id="ARBA00023172"/>
    </source>
</evidence>
<reference evidence="4 5" key="1">
    <citation type="submission" date="2017-05" db="EMBL/GenBank/DDBJ databases">
        <authorList>
            <person name="Varghese N."/>
            <person name="Submissions S."/>
        </authorList>
    </citation>
    <scope>NUCLEOTIDE SEQUENCE [LARGE SCALE GENOMIC DNA]</scope>
    <source>
        <strain evidence="4 5">DSM 27040</strain>
    </source>
</reference>
<dbReference type="EMBL" id="FXTB01000015">
    <property type="protein sequence ID" value="SMO91829.1"/>
    <property type="molecule type" value="Genomic_DNA"/>
</dbReference>
<feature type="domain" description="Resolvase/invertase-type recombinase catalytic" evidence="3">
    <location>
        <begin position="1"/>
        <end position="87"/>
    </location>
</feature>
<evidence type="ECO:0000256" key="1">
    <source>
        <dbReference type="ARBA" id="ARBA00023125"/>
    </source>
</evidence>
<dbReference type="PANTHER" id="PTHR30461:SF2">
    <property type="entry name" value="SERINE RECOMBINASE PINE-RELATED"/>
    <property type="match status" value="1"/>
</dbReference>
<evidence type="ECO:0000259" key="3">
    <source>
        <dbReference type="PROSITE" id="PS51736"/>
    </source>
</evidence>
<proteinExistence type="predicted"/>
<dbReference type="Proteomes" id="UP000319040">
    <property type="component" value="Unassembled WGS sequence"/>
</dbReference>
<keyword evidence="1" id="KW-0238">DNA-binding</keyword>
<dbReference type="PANTHER" id="PTHR30461">
    <property type="entry name" value="DNA-INVERTASE FROM LAMBDOID PROPHAGE"/>
    <property type="match status" value="1"/>
</dbReference>
<dbReference type="Gene3D" id="3.40.50.1390">
    <property type="entry name" value="Resolvase, N-terminal catalytic domain"/>
    <property type="match status" value="1"/>
</dbReference>
<dbReference type="PROSITE" id="PS51736">
    <property type="entry name" value="RECOMBINASES_3"/>
    <property type="match status" value="1"/>
</dbReference>
<dbReference type="InterPro" id="IPR036162">
    <property type="entry name" value="Resolvase-like_N_sf"/>
</dbReference>
<dbReference type="GO" id="GO:0000150">
    <property type="term" value="F:DNA strand exchange activity"/>
    <property type="evidence" value="ECO:0007669"/>
    <property type="project" value="InterPro"/>
</dbReference>
<dbReference type="InterPro" id="IPR050639">
    <property type="entry name" value="SSR_resolvase"/>
</dbReference>
<keyword evidence="5" id="KW-1185">Reference proteome</keyword>
<organism evidence="4 5">
    <name type="scientific">Saccharicrinis carchari</name>
    <dbReference type="NCBI Taxonomy" id="1168039"/>
    <lineage>
        <taxon>Bacteria</taxon>
        <taxon>Pseudomonadati</taxon>
        <taxon>Bacteroidota</taxon>
        <taxon>Bacteroidia</taxon>
        <taxon>Marinilabiliales</taxon>
        <taxon>Marinilabiliaceae</taxon>
        <taxon>Saccharicrinis</taxon>
    </lineage>
</organism>
<dbReference type="InterPro" id="IPR006119">
    <property type="entry name" value="Resolv_N"/>
</dbReference>
<dbReference type="GO" id="GO:0003677">
    <property type="term" value="F:DNA binding"/>
    <property type="evidence" value="ECO:0007669"/>
    <property type="project" value="UniProtKB-KW"/>
</dbReference>
<dbReference type="OrthoDB" id="9797501at2"/>
<dbReference type="Pfam" id="PF02796">
    <property type="entry name" value="HTH_7"/>
    <property type="match status" value="1"/>
</dbReference>
<gene>
    <name evidence="4" type="ORF">SAMN06265379_11522</name>
</gene>
<sequence>MLAHLHQGDIVVVWKLDWLGRSLKHLIDLVTGFREKGIEFVSLNDSIDTTTVQGRLTFNIFANFAEFERELIRERTMAGLQAARERGRIGGRKKGLSPEAKRTAFACYQLWEDKSRTISEILKIVKVSRATFYRYIAWVKEQNGKKKRV</sequence>
<dbReference type="AlphaFoldDB" id="A0A521F6N0"/>
<dbReference type="SUPFAM" id="SSF53041">
    <property type="entry name" value="Resolvase-like"/>
    <property type="match status" value="1"/>
</dbReference>
<dbReference type="CDD" id="cd03768">
    <property type="entry name" value="SR_ResInv"/>
    <property type="match status" value="1"/>
</dbReference>
<protein>
    <submittedName>
        <fullName evidence="4">Helix-turn-helix domain of resolvase</fullName>
    </submittedName>
</protein>
<keyword evidence="2" id="KW-0233">DNA recombination</keyword>
<evidence type="ECO:0000313" key="4">
    <source>
        <dbReference type="EMBL" id="SMO91829.1"/>
    </source>
</evidence>